<dbReference type="PANTHER" id="PTHR11142">
    <property type="entry name" value="PSEUDOURIDYLATE SYNTHASE"/>
    <property type="match status" value="1"/>
</dbReference>
<feature type="domain" description="Pseudouridine synthase I TruA alpha/beta" evidence="8">
    <location>
        <begin position="143"/>
        <end position="245"/>
    </location>
</feature>
<dbReference type="InterPro" id="IPR001406">
    <property type="entry name" value="PsdUridine_synth_TruA"/>
</dbReference>
<feature type="active site" description="Nucleophile" evidence="4 5">
    <location>
        <position position="54"/>
    </location>
</feature>
<protein>
    <recommendedName>
        <fullName evidence="4">tRNA pseudouridine synthase A</fullName>
        <ecNumber evidence="4">5.4.99.12</ecNumber>
    </recommendedName>
    <alternativeName>
        <fullName evidence="4">tRNA pseudouridine(38-40) synthase</fullName>
    </alternativeName>
    <alternativeName>
        <fullName evidence="4">tRNA pseudouridylate synthase I</fullName>
    </alternativeName>
    <alternativeName>
        <fullName evidence="4">tRNA-uridine isomerase I</fullName>
    </alternativeName>
</protein>
<dbReference type="Pfam" id="PF01416">
    <property type="entry name" value="PseudoU_synth_1"/>
    <property type="match status" value="2"/>
</dbReference>
<reference evidence="9 10" key="1">
    <citation type="submission" date="2017-12" db="EMBL/GenBank/DDBJ databases">
        <title>The draft genome sequence of Brumimicrobium saltpan LHR20.</title>
        <authorList>
            <person name="Do Z.-J."/>
            <person name="Luo H.-R."/>
        </authorList>
    </citation>
    <scope>NUCLEOTIDE SEQUENCE [LARGE SCALE GENOMIC DNA]</scope>
    <source>
        <strain evidence="9 10">LHR20</strain>
    </source>
</reference>
<comment type="similarity">
    <text evidence="1 4 7">Belongs to the tRNA pseudouridine synthase TruA family.</text>
</comment>
<dbReference type="FunFam" id="3.30.70.580:FF:000001">
    <property type="entry name" value="tRNA pseudouridine synthase A"/>
    <property type="match status" value="1"/>
</dbReference>
<comment type="function">
    <text evidence="4">Formation of pseudouridine at positions 38, 39 and 40 in the anticodon stem and loop of transfer RNAs.</text>
</comment>
<name>A0A2I0R2N6_9FLAO</name>
<dbReference type="EMBL" id="PJNI01000008">
    <property type="protein sequence ID" value="PKR80826.1"/>
    <property type="molecule type" value="Genomic_DNA"/>
</dbReference>
<evidence type="ECO:0000256" key="7">
    <source>
        <dbReference type="RuleBase" id="RU003792"/>
    </source>
</evidence>
<dbReference type="HAMAP" id="MF_00171">
    <property type="entry name" value="TruA"/>
    <property type="match status" value="1"/>
</dbReference>
<dbReference type="PANTHER" id="PTHR11142:SF0">
    <property type="entry name" value="TRNA PSEUDOURIDINE SYNTHASE-LIKE 1"/>
    <property type="match status" value="1"/>
</dbReference>
<feature type="domain" description="Pseudouridine synthase I TruA alpha/beta" evidence="8">
    <location>
        <begin position="10"/>
        <end position="106"/>
    </location>
</feature>
<comment type="caution">
    <text evidence="9">The sequence shown here is derived from an EMBL/GenBank/DDBJ whole genome shotgun (WGS) entry which is preliminary data.</text>
</comment>
<evidence type="ECO:0000256" key="3">
    <source>
        <dbReference type="ARBA" id="ARBA00023235"/>
    </source>
</evidence>
<dbReference type="InterPro" id="IPR020095">
    <property type="entry name" value="PsdUridine_synth_TruA_C"/>
</dbReference>
<dbReference type="SUPFAM" id="SSF55120">
    <property type="entry name" value="Pseudouridine synthase"/>
    <property type="match status" value="1"/>
</dbReference>
<dbReference type="NCBIfam" id="TIGR00071">
    <property type="entry name" value="hisT_truA"/>
    <property type="match status" value="1"/>
</dbReference>
<evidence type="ECO:0000256" key="4">
    <source>
        <dbReference type="HAMAP-Rule" id="MF_00171"/>
    </source>
</evidence>
<evidence type="ECO:0000256" key="6">
    <source>
        <dbReference type="PIRSR" id="PIRSR001430-2"/>
    </source>
</evidence>
<dbReference type="GO" id="GO:0160147">
    <property type="term" value="F:tRNA pseudouridine(38-40) synthase activity"/>
    <property type="evidence" value="ECO:0007669"/>
    <property type="project" value="UniProtKB-EC"/>
</dbReference>
<evidence type="ECO:0000313" key="10">
    <source>
        <dbReference type="Proteomes" id="UP000236654"/>
    </source>
</evidence>
<keyword evidence="3 4" id="KW-0413">Isomerase</keyword>
<dbReference type="InterPro" id="IPR020097">
    <property type="entry name" value="PsdUridine_synth_TruA_a/b_dom"/>
</dbReference>
<accession>A0A2I0R2N6</accession>
<gene>
    <name evidence="4" type="primary">truA</name>
    <name evidence="9" type="ORF">CW751_08650</name>
</gene>
<feature type="binding site" evidence="4 6">
    <location>
        <position position="112"/>
    </location>
    <ligand>
        <name>substrate</name>
    </ligand>
</feature>
<sequence length="247" mass="28414">MKKRLFFQCAYDGTKYSGWQKQPNATTIQGEIEERLSRLYGKQKIDIVGCGRTDAGVHAKQAYFHADLIPQFSNEQLQFKLNNMLPLDIAINEVLEVKEDAHARFDATKRTYHYFLHQKKLPFHNKDSWYYPRKISIEKMNEATQYLLGRQDFTSFSKLHTDVNNNFCEVYSAEWKEVGDQLRFEISANRFLRNMVRAIVGTLLEVGKGSIDPAEVKTIIAAKDRGAAGCSVPAKGLFLKSLEYPYI</sequence>
<evidence type="ECO:0000256" key="2">
    <source>
        <dbReference type="ARBA" id="ARBA00022694"/>
    </source>
</evidence>
<dbReference type="CDD" id="cd02570">
    <property type="entry name" value="PseudoU_synth_EcTruA"/>
    <property type="match status" value="1"/>
</dbReference>
<evidence type="ECO:0000259" key="8">
    <source>
        <dbReference type="Pfam" id="PF01416"/>
    </source>
</evidence>
<dbReference type="RefSeq" id="WP_101334608.1">
    <property type="nucleotide sequence ID" value="NZ_PJNI01000008.1"/>
</dbReference>
<comment type="catalytic activity">
    <reaction evidence="4 7">
        <text>uridine(38/39/40) in tRNA = pseudouridine(38/39/40) in tRNA</text>
        <dbReference type="Rhea" id="RHEA:22376"/>
        <dbReference type="Rhea" id="RHEA-COMP:10085"/>
        <dbReference type="Rhea" id="RHEA-COMP:10087"/>
        <dbReference type="ChEBI" id="CHEBI:65314"/>
        <dbReference type="ChEBI" id="CHEBI:65315"/>
        <dbReference type="EC" id="5.4.99.12"/>
    </reaction>
</comment>
<dbReference type="Gene3D" id="3.30.70.660">
    <property type="entry name" value="Pseudouridine synthase I, catalytic domain, C-terminal subdomain"/>
    <property type="match status" value="1"/>
</dbReference>
<dbReference type="InterPro" id="IPR020094">
    <property type="entry name" value="TruA/RsuA/RluB/E/F_N"/>
</dbReference>
<dbReference type="Gene3D" id="3.30.70.580">
    <property type="entry name" value="Pseudouridine synthase I, catalytic domain, N-terminal subdomain"/>
    <property type="match status" value="1"/>
</dbReference>
<evidence type="ECO:0000256" key="5">
    <source>
        <dbReference type="PIRSR" id="PIRSR001430-1"/>
    </source>
</evidence>
<dbReference type="AlphaFoldDB" id="A0A2I0R2N6"/>
<organism evidence="9 10">
    <name type="scientific">Brumimicrobium salinarum</name>
    <dbReference type="NCBI Taxonomy" id="2058658"/>
    <lineage>
        <taxon>Bacteria</taxon>
        <taxon>Pseudomonadati</taxon>
        <taxon>Bacteroidota</taxon>
        <taxon>Flavobacteriia</taxon>
        <taxon>Flavobacteriales</taxon>
        <taxon>Crocinitomicaceae</taxon>
        <taxon>Brumimicrobium</taxon>
    </lineage>
</organism>
<comment type="caution">
    <text evidence="4">Lacks conserved residue(s) required for the propagation of feature annotation.</text>
</comment>
<dbReference type="PIRSF" id="PIRSF001430">
    <property type="entry name" value="tRNA_psdUrid_synth"/>
    <property type="match status" value="1"/>
</dbReference>
<evidence type="ECO:0000256" key="1">
    <source>
        <dbReference type="ARBA" id="ARBA00009375"/>
    </source>
</evidence>
<evidence type="ECO:0000313" key="9">
    <source>
        <dbReference type="EMBL" id="PKR80826.1"/>
    </source>
</evidence>
<dbReference type="GO" id="GO:0031119">
    <property type="term" value="P:tRNA pseudouridine synthesis"/>
    <property type="evidence" value="ECO:0007669"/>
    <property type="project" value="UniProtKB-UniRule"/>
</dbReference>
<keyword evidence="2 4" id="KW-0819">tRNA processing</keyword>
<proteinExistence type="inferred from homology"/>
<dbReference type="EC" id="5.4.99.12" evidence="4"/>
<dbReference type="OrthoDB" id="9811823at2"/>
<dbReference type="GO" id="GO:0003723">
    <property type="term" value="F:RNA binding"/>
    <property type="evidence" value="ECO:0007669"/>
    <property type="project" value="InterPro"/>
</dbReference>
<comment type="subunit">
    <text evidence="4">Homodimer.</text>
</comment>
<dbReference type="Proteomes" id="UP000236654">
    <property type="component" value="Unassembled WGS sequence"/>
</dbReference>
<dbReference type="InterPro" id="IPR020103">
    <property type="entry name" value="PsdUridine_synth_cat_dom_sf"/>
</dbReference>
<keyword evidence="10" id="KW-1185">Reference proteome</keyword>